<sequence>MKFAILAKIYLTEAGSKDSKGSRDALQRSLTKENIQRDEGWSAQEMSWKKRSGVFLIPNESQPLSSDS</sequence>
<evidence type="ECO:0000256" key="1">
    <source>
        <dbReference type="SAM" id="MobiDB-lite"/>
    </source>
</evidence>
<feature type="compositionally biased region" description="Basic and acidic residues" evidence="1">
    <location>
        <begin position="15"/>
        <end position="40"/>
    </location>
</feature>
<proteinExistence type="predicted"/>
<feature type="region of interest" description="Disordered" evidence="1">
    <location>
        <begin position="15"/>
        <end position="42"/>
    </location>
</feature>
<organism evidence="2">
    <name type="scientific">Desulfatirhabdium butyrativorans</name>
    <dbReference type="NCBI Taxonomy" id="340467"/>
    <lineage>
        <taxon>Bacteria</taxon>
        <taxon>Pseudomonadati</taxon>
        <taxon>Thermodesulfobacteriota</taxon>
        <taxon>Desulfobacteria</taxon>
        <taxon>Desulfobacterales</taxon>
        <taxon>Desulfatirhabdiaceae</taxon>
        <taxon>Desulfatirhabdium</taxon>
    </lineage>
</organism>
<gene>
    <name evidence="2" type="ORF">ENS29_10830</name>
</gene>
<protein>
    <submittedName>
        <fullName evidence="2">Uncharacterized protein</fullName>
    </submittedName>
</protein>
<dbReference type="AlphaFoldDB" id="A0A7C4W0N0"/>
<name>A0A7C4W0N0_9BACT</name>
<reference evidence="2" key="1">
    <citation type="journal article" date="2020" name="mSystems">
        <title>Genome- and Community-Level Interaction Insights into Carbon Utilization and Element Cycling Functions of Hydrothermarchaeota in Hydrothermal Sediment.</title>
        <authorList>
            <person name="Zhou Z."/>
            <person name="Liu Y."/>
            <person name="Xu W."/>
            <person name="Pan J."/>
            <person name="Luo Z.H."/>
            <person name="Li M."/>
        </authorList>
    </citation>
    <scope>NUCLEOTIDE SEQUENCE [LARGE SCALE GENOMIC DNA]</scope>
    <source>
        <strain evidence="2">SpSt-477</strain>
    </source>
</reference>
<evidence type="ECO:0000313" key="2">
    <source>
        <dbReference type="EMBL" id="HGU33336.1"/>
    </source>
</evidence>
<comment type="caution">
    <text evidence="2">The sequence shown here is derived from an EMBL/GenBank/DDBJ whole genome shotgun (WGS) entry which is preliminary data.</text>
</comment>
<accession>A0A7C4W0N0</accession>
<dbReference type="EMBL" id="DSUH01000248">
    <property type="protein sequence ID" value="HGU33336.1"/>
    <property type="molecule type" value="Genomic_DNA"/>
</dbReference>